<organism evidence="1 2">
    <name type="scientific">Pigmentiphaga litoralis</name>
    <dbReference type="NCBI Taxonomy" id="516702"/>
    <lineage>
        <taxon>Bacteria</taxon>
        <taxon>Pseudomonadati</taxon>
        <taxon>Pseudomonadota</taxon>
        <taxon>Betaproteobacteria</taxon>
        <taxon>Burkholderiales</taxon>
        <taxon>Alcaligenaceae</taxon>
        <taxon>Pigmentiphaga</taxon>
    </lineage>
</organism>
<protein>
    <recommendedName>
        <fullName evidence="3">Capsular biosynthesis protein</fullName>
    </recommendedName>
</protein>
<name>A0A7Y9IYQ6_9BURK</name>
<accession>A0A7Y9IYQ6</accession>
<keyword evidence="2" id="KW-1185">Reference proteome</keyword>
<dbReference type="EMBL" id="JACBYR010000002">
    <property type="protein sequence ID" value="NYE85518.1"/>
    <property type="molecule type" value="Genomic_DNA"/>
</dbReference>
<gene>
    <name evidence="1" type="ORF">FHW18_004825</name>
</gene>
<dbReference type="SUPFAM" id="SSF53448">
    <property type="entry name" value="Nucleotide-diphospho-sugar transferases"/>
    <property type="match status" value="1"/>
</dbReference>
<evidence type="ECO:0008006" key="3">
    <source>
        <dbReference type="Google" id="ProtNLM"/>
    </source>
</evidence>
<evidence type="ECO:0000313" key="1">
    <source>
        <dbReference type="EMBL" id="NYE85518.1"/>
    </source>
</evidence>
<proteinExistence type="predicted"/>
<dbReference type="InterPro" id="IPR029044">
    <property type="entry name" value="Nucleotide-diphossugar_trans"/>
</dbReference>
<dbReference type="CDD" id="cd00761">
    <property type="entry name" value="Glyco_tranf_GTA_type"/>
    <property type="match status" value="1"/>
</dbReference>
<dbReference type="Proteomes" id="UP000542125">
    <property type="component" value="Unassembled WGS sequence"/>
</dbReference>
<evidence type="ECO:0000313" key="2">
    <source>
        <dbReference type="Proteomes" id="UP000542125"/>
    </source>
</evidence>
<comment type="caution">
    <text evidence="1">The sequence shown here is derived from an EMBL/GenBank/DDBJ whole genome shotgun (WGS) entry which is preliminary data.</text>
</comment>
<dbReference type="AlphaFoldDB" id="A0A7Y9IYQ6"/>
<sequence>MDYPNRIAVQINMYAMDYRHVEHLLDHQIRVWGPMVDHIVVTVDTHRSRSGRYRGSNFDQYMTDLQALLTRFGERYPQLRTVLVDYSPAARKQVAQAFFGLDDIPVKAWDGGPFYAYFFGLLHADARYVVHFDGDMLFGGGSSTWVSEALALFAARPDTLFVGPFPGPARSDGAVRGHSGEHARVDMAGGPAYRFKEVSTRIFMIDLQRLRDTLGVLPLLAPNFLSRCKSRLLGNPPDAREAEVILGEVLKAHHLWRIDFLGESPGMWSLHPPYRSEEFYRRLPELIATVERGDVPEAQRGDYDMNDSMIDWSEPRARGRRHKRLWRLFKDRIGVS</sequence>
<dbReference type="RefSeq" id="WP_179589513.1">
    <property type="nucleotide sequence ID" value="NZ_JACBYR010000002.1"/>
</dbReference>
<reference evidence="1 2" key="1">
    <citation type="submission" date="2020-07" db="EMBL/GenBank/DDBJ databases">
        <title>Genomic Encyclopedia of Type Strains, Phase IV (KMG-V): Genome sequencing to study the core and pangenomes of soil and plant-associated prokaryotes.</title>
        <authorList>
            <person name="Whitman W."/>
        </authorList>
    </citation>
    <scope>NUCLEOTIDE SEQUENCE [LARGE SCALE GENOMIC DNA]</scope>
    <source>
        <strain evidence="1 2">SAS40</strain>
    </source>
</reference>